<dbReference type="KEGG" id="agv:OJF2_64290"/>
<feature type="domain" description="SbsA Ig-like" evidence="3">
    <location>
        <begin position="550"/>
        <end position="653"/>
    </location>
</feature>
<feature type="domain" description="SbsA Ig-like" evidence="3">
    <location>
        <begin position="442"/>
        <end position="545"/>
    </location>
</feature>
<dbReference type="Pfam" id="PF13205">
    <property type="entry name" value="Big_5"/>
    <property type="match status" value="6"/>
</dbReference>
<evidence type="ECO:0000313" key="7">
    <source>
        <dbReference type="Proteomes" id="UP000324233"/>
    </source>
</evidence>
<dbReference type="SMART" id="SM00710">
    <property type="entry name" value="PbH1"/>
    <property type="match status" value="7"/>
</dbReference>
<proteinExistence type="predicted"/>
<accession>A0A5B9WBF5</accession>
<feature type="domain" description="DUF4082" evidence="5">
    <location>
        <begin position="778"/>
        <end position="924"/>
    </location>
</feature>
<keyword evidence="7" id="KW-1185">Reference proteome</keyword>
<dbReference type="SUPFAM" id="SSF51126">
    <property type="entry name" value="Pectin lyase-like"/>
    <property type="match status" value="1"/>
</dbReference>
<evidence type="ECO:0000259" key="3">
    <source>
        <dbReference type="Pfam" id="PF13205"/>
    </source>
</evidence>
<dbReference type="RefSeq" id="WP_168222148.1">
    <property type="nucleotide sequence ID" value="NZ_CP042997.1"/>
</dbReference>
<protein>
    <submittedName>
        <fullName evidence="6">Copper resistance protein CopC</fullName>
    </submittedName>
</protein>
<feature type="domain" description="SbsA Ig-like" evidence="3">
    <location>
        <begin position="934"/>
        <end position="1037"/>
    </location>
</feature>
<dbReference type="Gene3D" id="2.160.20.10">
    <property type="entry name" value="Single-stranded right-handed beta-helix, Pectin lyase-like"/>
    <property type="match status" value="1"/>
</dbReference>
<dbReference type="InterPro" id="IPR025141">
    <property type="entry name" value="DUF4082"/>
</dbReference>
<dbReference type="EMBL" id="CP042997">
    <property type="protein sequence ID" value="QEH37837.1"/>
    <property type="molecule type" value="Genomic_DNA"/>
</dbReference>
<dbReference type="InterPro" id="IPR012334">
    <property type="entry name" value="Pectin_lyas_fold"/>
</dbReference>
<dbReference type="NCBIfam" id="NF041518">
    <property type="entry name" value="choice_anch_Q"/>
    <property type="match status" value="1"/>
</dbReference>
<dbReference type="InterPro" id="IPR006626">
    <property type="entry name" value="PbH1"/>
</dbReference>
<dbReference type="InterPro" id="IPR011050">
    <property type="entry name" value="Pectin_lyase_fold/virulence"/>
</dbReference>
<evidence type="ECO:0000256" key="1">
    <source>
        <dbReference type="ARBA" id="ARBA00022729"/>
    </source>
</evidence>
<keyword evidence="1" id="KW-0732">Signal</keyword>
<gene>
    <name evidence="6" type="ORF">OJF2_64290</name>
</gene>
<reference evidence="6 7" key="1">
    <citation type="submission" date="2019-08" db="EMBL/GenBank/DDBJ databases">
        <title>Deep-cultivation of Planctomycetes and their phenomic and genomic characterization uncovers novel biology.</title>
        <authorList>
            <person name="Wiegand S."/>
            <person name="Jogler M."/>
            <person name="Boedeker C."/>
            <person name="Pinto D."/>
            <person name="Vollmers J."/>
            <person name="Rivas-Marin E."/>
            <person name="Kohn T."/>
            <person name="Peeters S.H."/>
            <person name="Heuer A."/>
            <person name="Rast P."/>
            <person name="Oberbeckmann S."/>
            <person name="Bunk B."/>
            <person name="Jeske O."/>
            <person name="Meyerdierks A."/>
            <person name="Storesund J.E."/>
            <person name="Kallscheuer N."/>
            <person name="Luecker S."/>
            <person name="Lage O.M."/>
            <person name="Pohl T."/>
            <person name="Merkel B.J."/>
            <person name="Hornburger P."/>
            <person name="Mueller R.-W."/>
            <person name="Bruemmer F."/>
            <person name="Labrenz M."/>
            <person name="Spormann A.M."/>
            <person name="Op den Camp H."/>
            <person name="Overmann J."/>
            <person name="Amann R."/>
            <person name="Jetten M.S.M."/>
            <person name="Mascher T."/>
            <person name="Medema M.H."/>
            <person name="Devos D.P."/>
            <person name="Kaster A.-K."/>
            <person name="Ovreas L."/>
            <person name="Rohde M."/>
            <person name="Galperin M.Y."/>
            <person name="Jogler C."/>
        </authorList>
    </citation>
    <scope>NUCLEOTIDE SEQUENCE [LARGE SCALE GENOMIC DNA]</scope>
    <source>
        <strain evidence="6 7">OJF2</strain>
    </source>
</reference>
<feature type="domain" description="SbsA Ig-like" evidence="3">
    <location>
        <begin position="1154"/>
        <end position="1255"/>
    </location>
</feature>
<dbReference type="InterPro" id="IPR039448">
    <property type="entry name" value="Beta_helix"/>
</dbReference>
<feature type="domain" description="Right handed beta helix" evidence="4">
    <location>
        <begin position="137"/>
        <end position="240"/>
    </location>
</feature>
<dbReference type="Pfam" id="PF13229">
    <property type="entry name" value="Beta_helix"/>
    <property type="match status" value="1"/>
</dbReference>
<evidence type="ECO:0000259" key="4">
    <source>
        <dbReference type="Pfam" id="PF13229"/>
    </source>
</evidence>
<dbReference type="InterPro" id="IPR014755">
    <property type="entry name" value="Cu-Rt/internalin_Ig-like"/>
</dbReference>
<feature type="domain" description="SbsA Ig-like" evidence="3">
    <location>
        <begin position="1044"/>
        <end position="1147"/>
    </location>
</feature>
<dbReference type="Proteomes" id="UP000324233">
    <property type="component" value="Chromosome"/>
</dbReference>
<dbReference type="Gene3D" id="2.70.98.70">
    <property type="match status" value="1"/>
</dbReference>
<evidence type="ECO:0000256" key="2">
    <source>
        <dbReference type="SAM" id="MobiDB-lite"/>
    </source>
</evidence>
<evidence type="ECO:0000259" key="5">
    <source>
        <dbReference type="Pfam" id="PF13313"/>
    </source>
</evidence>
<dbReference type="Gene3D" id="1.50.10.100">
    <property type="entry name" value="Chondroitin AC/alginate lyase"/>
    <property type="match status" value="1"/>
</dbReference>
<dbReference type="Pfam" id="PF13313">
    <property type="entry name" value="DUF4082"/>
    <property type="match status" value="1"/>
</dbReference>
<dbReference type="InterPro" id="IPR059226">
    <property type="entry name" value="Choice_anch_Q_dom"/>
</dbReference>
<dbReference type="InterPro" id="IPR008929">
    <property type="entry name" value="Chondroitin_lyas"/>
</dbReference>
<sequence>MDSLNANLARPSKRHSLTPGRRSSSTRRRRTLRLELLEARLVLSSFWVSPSGSDSNPGTQAQPWKTLQGNVASLQAGDTMNVMAGTYAGFIVGWDGPGQGTYGAISGTAGKPITIQADPNASPGSVIINGRNAKTPSGIDVEGGSNYVTVNGFTINNGVGNISGYGIKVADSNYVNITNNTISHSGKTGIFTAFASFGIIQGNTSYANAEHGFYVSNSPQSVQILNNISHDNSNGGIQVNADVSMGGSGLAQNLTIAGNVIYGNGASGGGALNFDGLQNSVVRNNLLYNNRASGIALFQGDAAAGSTGNLVVNNTVIQPSGAREALNDNSSSSGNSFYNNIFLGNMDVEADSLPSAFSNNCLLVGYVNNGAYSFPSSLLSTASALFVSSAGLDFRLSSTSPAIDAGTSIGAPATDIVGSPRPSGSGYDIGAYEYQSSTPPVDTTPPTVTARAPASGATGVATSTAVTATFSEAMQAPSISTSTFALKSSSGAAVAASVSYNATTRVATLTPASALAYSTTYTATLSGPKDSAGNALAATSWSFTTAAAPDTTPPTVTARAPASGATGVATSTAVTATFSEAMQAPSISTSTFALKSSSGAAVAASVSYNATTRVATLTPASALAYSTTYTATLSGPKDSAGNALAATSWSFTTAAAPDTTPPTVTARAPASGATGVATSTAVTATFSEAMQAPSISTSTFALKSSSGAAVAASVSYNATTRVATLTPASALAYSTTYTATLSGPKDSAGNALAATSWSFTTAASPIGPGPFSIWSAAEAPVTATDPDSSATELGLKFRADVAGYITGIRFYKGSTNTGSHVGSLWNAAGTLLGRATFSSETATGWQQVVFANPVAISANTTYVASYHTNVGHYADDDYYFSGSGVTNGPLHALAAGVDGPNGVYSYGSSSTFPTKDYHSANYWVDVLFNTTATDTTPPTVSARTPGSGAVGVATPTAVTATFSEAMQAPSISTSTFALKSSSGAAVAASVSYNATTRVATLTPASALAYSTTYTATLSGPKDSAGNALAATSWSFTTAAAAPADTTPPTVSARTPGSGATGVATSTAVTATFSEAMQAPSISTSTFALKSSSGAAVAASVSYNATTRVATLTPASALAYSTTYTATLSGPKDSAGNALAATSWSFTTAAAAPADTTPPTVSARTPGSGAVGVATSTAVTATFSESVQAGTIVFTLKDNAGNALASTVAYDSSTYTATLTSSATLTASSVYTVTVSGARDLAGNQMTGSTTWSFTTASTSTAPSGSLNIPTNHQRIWWTPERIQRAKAWWAKNSFVPASDDAWGNAFAYVMTGNAQYGNAAVSLLMNFTISQSELDGVASDNYRWNDWVPVVFDWCYSAMTPSQASTFIARYNNYTSIMIGKSWGGPGMEGNNYYWGILRNELNWGLATYYENPQAQTFLNDAVVTRWQKGLLPYFAGPDQGGVAEEGSQYGRYMLQYSVVPFTTAGLMGLDLLSQTNWYKEALFNQIYNTSLSPIDGGYIGFPSNDDEASYGEPPSGDSNNGDFMTMLANEWPTSKLGQYARQWLNTVSPDRSSYVAATDAGGPATSFTDLPLDYYASGPGFLYTKNTWSPSGTSILLQLGNRSNVGHMHQDAGTFQIYAGNEQLAPEHTGYSDTFSDGSSSEDTIAHNGIVYNGRGEASNYAIGGAQILAVQSDPNFSYAAVDLSNTYQASDSRFDNTYAGHTVREFIFIKPLQTLFVVDRLESSAANVTKSFLLHMPASPTIVDANHVTMVNGSQQLRLTTLNSGHTYKVVDEGTAGSSGGRYRLQDSTSGNLDDVMLHAIQTGPAGGPAVNISIASQDANTWTITFTSASGGTATLVLNKGVFSLGGSLGYATTGTPQLAQLYGGIQGMTVTDNGPVWQSLGTRSVLASAATSASVSAESAAVNLTALPTAASEVSILNPVQSGAATAAVATGARSQTVSFVRGTHAAATSSAGGVARAGSSGSQFDGDVTIMPALSESFLDEFARQLIGSKKKRTGPGR</sequence>
<evidence type="ECO:0000313" key="6">
    <source>
        <dbReference type="EMBL" id="QEH37837.1"/>
    </source>
</evidence>
<dbReference type="InterPro" id="IPR032812">
    <property type="entry name" value="SbsA_Ig"/>
</dbReference>
<feature type="domain" description="SbsA Ig-like" evidence="3">
    <location>
        <begin position="658"/>
        <end position="761"/>
    </location>
</feature>
<feature type="region of interest" description="Disordered" evidence="2">
    <location>
        <begin position="1"/>
        <end position="30"/>
    </location>
</feature>
<dbReference type="Gene3D" id="2.60.40.1220">
    <property type="match status" value="6"/>
</dbReference>
<name>A0A5B9WBF5_9BACT</name>
<organism evidence="6 7">
    <name type="scientific">Aquisphaera giovannonii</name>
    <dbReference type="NCBI Taxonomy" id="406548"/>
    <lineage>
        <taxon>Bacteria</taxon>
        <taxon>Pseudomonadati</taxon>
        <taxon>Planctomycetota</taxon>
        <taxon>Planctomycetia</taxon>
        <taxon>Isosphaerales</taxon>
        <taxon>Isosphaeraceae</taxon>
        <taxon>Aquisphaera</taxon>
    </lineage>
</organism>